<gene>
    <name evidence="2" type="ORF">C4N25_01250</name>
</gene>
<dbReference type="Gene3D" id="3.90.550.10">
    <property type="entry name" value="Spore Coat Polysaccharide Biosynthesis Protein SpsA, Chain A"/>
    <property type="match status" value="1"/>
</dbReference>
<dbReference type="InterPro" id="IPR029044">
    <property type="entry name" value="Nucleotide-diphossugar_trans"/>
</dbReference>
<dbReference type="AlphaFoldDB" id="A0A329TQN8"/>
<feature type="domain" description="Glycosyltransferase 2-like" evidence="1">
    <location>
        <begin position="10"/>
        <end position="136"/>
    </location>
</feature>
<organism evidence="2 3">
    <name type="scientific">Faecalibacterium prausnitzii</name>
    <dbReference type="NCBI Taxonomy" id="853"/>
    <lineage>
        <taxon>Bacteria</taxon>
        <taxon>Bacillati</taxon>
        <taxon>Bacillota</taxon>
        <taxon>Clostridia</taxon>
        <taxon>Eubacteriales</taxon>
        <taxon>Oscillospiraceae</taxon>
        <taxon>Faecalibacterium</taxon>
    </lineage>
</organism>
<comment type="caution">
    <text evidence="2">The sequence shown here is derived from an EMBL/GenBank/DDBJ whole genome shotgun (WGS) entry which is preliminary data.</text>
</comment>
<dbReference type="PANTHER" id="PTHR22916">
    <property type="entry name" value="GLYCOSYLTRANSFERASE"/>
    <property type="match status" value="1"/>
</dbReference>
<dbReference type="InterPro" id="IPR001173">
    <property type="entry name" value="Glyco_trans_2-like"/>
</dbReference>
<evidence type="ECO:0000313" key="3">
    <source>
        <dbReference type="Proteomes" id="UP000251634"/>
    </source>
</evidence>
<proteinExistence type="predicted"/>
<evidence type="ECO:0000313" key="2">
    <source>
        <dbReference type="EMBL" id="RAW52071.1"/>
    </source>
</evidence>
<dbReference type="Proteomes" id="UP000251634">
    <property type="component" value="Unassembled WGS sequence"/>
</dbReference>
<dbReference type="SUPFAM" id="SSF53448">
    <property type="entry name" value="Nucleotide-diphospho-sugar transferases"/>
    <property type="match status" value="1"/>
</dbReference>
<evidence type="ECO:0000259" key="1">
    <source>
        <dbReference type="Pfam" id="PF00535"/>
    </source>
</evidence>
<dbReference type="GO" id="GO:0016758">
    <property type="term" value="F:hexosyltransferase activity"/>
    <property type="evidence" value="ECO:0007669"/>
    <property type="project" value="UniProtKB-ARBA"/>
</dbReference>
<sequence length="345" mass="40187">MSSVNRGLVSIVIPFHNAEKYIENCLNCVKEQIYKNIEVIFVDDGSDDDTVAILRKNSDPRVKLISLQKSGVSVARNAGIHEAKGEYITFWDIDDKPHSDFVSKFVEDICEYKVDTVISNYDDVFAGEKHVKVVLPWENQVIEKDDIDNVLIPRMIYQLKNENAIRGLVWRTFTRTDVLKDNNILFDKEITMAEDFIFTLELYHKSKNIFVEGDSLYDYIRSSTSTMNTYDKNSVDKSIIFHKKVVSLLKRLKLYDANRNRYEANRLSMYSVSISNCVRNGIVHESALSDLQRMHEMLKNDNIRIWQSEAPLKIKVTGCLLKLKMYRLLIVIYTLKEKRRISKYN</sequence>
<reference evidence="2 3" key="1">
    <citation type="submission" date="2018-02" db="EMBL/GenBank/DDBJ databases">
        <title>Complete genome sequencing of Faecalibacterium prausnitzii strains isolated from the human gut.</title>
        <authorList>
            <person name="Fitzgerald B.C."/>
            <person name="Shkoporov A.N."/>
            <person name="Ross P.R."/>
            <person name="Hill C."/>
        </authorList>
    </citation>
    <scope>NUCLEOTIDE SEQUENCE [LARGE SCALE GENOMIC DNA]</scope>
    <source>
        <strain evidence="2 3">APC942/8-14-2</strain>
    </source>
</reference>
<dbReference type="CDD" id="cd00761">
    <property type="entry name" value="Glyco_tranf_GTA_type"/>
    <property type="match status" value="1"/>
</dbReference>
<dbReference type="PANTHER" id="PTHR22916:SF3">
    <property type="entry name" value="UDP-GLCNAC:BETAGAL BETA-1,3-N-ACETYLGLUCOSAMINYLTRANSFERASE-LIKE PROTEIN 1"/>
    <property type="match status" value="1"/>
</dbReference>
<dbReference type="EMBL" id="PRKZ01000001">
    <property type="protein sequence ID" value="RAW52071.1"/>
    <property type="molecule type" value="Genomic_DNA"/>
</dbReference>
<name>A0A329TQN8_9FIRM</name>
<dbReference type="Pfam" id="PF00535">
    <property type="entry name" value="Glycos_transf_2"/>
    <property type="match status" value="1"/>
</dbReference>
<protein>
    <recommendedName>
        <fullName evidence="1">Glycosyltransferase 2-like domain-containing protein</fullName>
    </recommendedName>
</protein>
<dbReference type="RefSeq" id="WP_112114677.1">
    <property type="nucleotide sequence ID" value="NZ_PRKZ01000001.1"/>
</dbReference>
<accession>A0A329TQN8</accession>